<evidence type="ECO:0000313" key="2">
    <source>
        <dbReference type="EMBL" id="KUJ12135.1"/>
    </source>
</evidence>
<dbReference type="GeneID" id="28832691"/>
<feature type="chain" id="PRO_5008267605" description="Ubiquitin 3 binding protein But2 C-terminal domain-containing protein" evidence="1">
    <location>
        <begin position="18"/>
        <end position="215"/>
    </location>
</feature>
<proteinExistence type="predicted"/>
<evidence type="ECO:0000256" key="1">
    <source>
        <dbReference type="SAM" id="SignalP"/>
    </source>
</evidence>
<dbReference type="KEGG" id="psco:LY89DRAFT_786270"/>
<gene>
    <name evidence="2" type="ORF">LY89DRAFT_786270</name>
</gene>
<feature type="signal peptide" evidence="1">
    <location>
        <begin position="1"/>
        <end position="17"/>
    </location>
</feature>
<dbReference type="InParanoid" id="A0A194WVZ0"/>
<dbReference type="OrthoDB" id="3558723at2759"/>
<reference evidence="2 3" key="1">
    <citation type="submission" date="2015-10" db="EMBL/GenBank/DDBJ databases">
        <title>Full genome of DAOMC 229536 Phialocephala scopiformis, a fungal endophyte of spruce producing the potent anti-insectan compound rugulosin.</title>
        <authorList>
            <consortium name="DOE Joint Genome Institute"/>
            <person name="Walker A.K."/>
            <person name="Frasz S.L."/>
            <person name="Seifert K.A."/>
            <person name="Miller J.D."/>
            <person name="Mondo S.J."/>
            <person name="Labutti K."/>
            <person name="Lipzen A."/>
            <person name="Dockter R."/>
            <person name="Kennedy M."/>
            <person name="Grigoriev I.V."/>
            <person name="Spatafora J.W."/>
        </authorList>
    </citation>
    <scope>NUCLEOTIDE SEQUENCE [LARGE SCALE GENOMIC DNA]</scope>
    <source>
        <strain evidence="2 3">CBS 120377</strain>
    </source>
</reference>
<sequence length="215" mass="22962">MKLFLLASVLFLHLVAAMPTPVLPPHSCTTITPKSLTALDNSSPDLPFPQGLFAGSSSLMIMHNNINATNPTHSLQLIEFAIPQTTSGATGACQLQITDPACSLTFTDSNDYAIPSPVQLKAISLHAITTGNNISYNDIFSAEPSLVSSWDFGDAVMSAGDTASISNSEGCEGSVWYVLDYEDVADGGYSEWSMFQQDEDEASGMELNGVYLTYC</sequence>
<protein>
    <recommendedName>
        <fullName evidence="4">Ubiquitin 3 binding protein But2 C-terminal domain-containing protein</fullName>
    </recommendedName>
</protein>
<dbReference type="AlphaFoldDB" id="A0A194WVZ0"/>
<dbReference type="RefSeq" id="XP_018066490.1">
    <property type="nucleotide sequence ID" value="XM_018222965.1"/>
</dbReference>
<name>A0A194WVZ0_MOLSC</name>
<keyword evidence="1" id="KW-0732">Signal</keyword>
<dbReference type="Proteomes" id="UP000070700">
    <property type="component" value="Unassembled WGS sequence"/>
</dbReference>
<keyword evidence="3" id="KW-1185">Reference proteome</keyword>
<accession>A0A194WVZ0</accession>
<organism evidence="2 3">
    <name type="scientific">Mollisia scopiformis</name>
    <name type="common">Conifer needle endophyte fungus</name>
    <name type="synonym">Phialocephala scopiformis</name>
    <dbReference type="NCBI Taxonomy" id="149040"/>
    <lineage>
        <taxon>Eukaryota</taxon>
        <taxon>Fungi</taxon>
        <taxon>Dikarya</taxon>
        <taxon>Ascomycota</taxon>
        <taxon>Pezizomycotina</taxon>
        <taxon>Leotiomycetes</taxon>
        <taxon>Helotiales</taxon>
        <taxon>Mollisiaceae</taxon>
        <taxon>Mollisia</taxon>
    </lineage>
</organism>
<evidence type="ECO:0008006" key="4">
    <source>
        <dbReference type="Google" id="ProtNLM"/>
    </source>
</evidence>
<evidence type="ECO:0000313" key="3">
    <source>
        <dbReference type="Proteomes" id="UP000070700"/>
    </source>
</evidence>
<dbReference type="EMBL" id="KQ947425">
    <property type="protein sequence ID" value="KUJ12135.1"/>
    <property type="molecule type" value="Genomic_DNA"/>
</dbReference>